<dbReference type="EMBL" id="BJXB01000003">
    <property type="protein sequence ID" value="GEM45319.1"/>
    <property type="molecule type" value="Genomic_DNA"/>
</dbReference>
<sequence>MGVLKNMNRDIHHLVNLRDPFYSAPGNHIRTLHRRPGATGYYALIVISVSPGSRSVVFDVQVAKRYRLIKHQFVQDAPASQLTYSSKWYRLRMHDLLLFLRKRLQDHQTGKHFERVLMDLLLDIKLHGSAKLTLVLE</sequence>
<proteinExistence type="predicted"/>
<protein>
    <submittedName>
        <fullName evidence="1">Uncharacterized protein</fullName>
    </submittedName>
</protein>
<accession>A0A511MXN1</accession>
<reference evidence="1 2" key="1">
    <citation type="submission" date="2019-07" db="EMBL/GenBank/DDBJ databases">
        <title>Whole genome shotgun sequence of Deinococcus cellulosilyticus NBRC 106333.</title>
        <authorList>
            <person name="Hosoyama A."/>
            <person name="Uohara A."/>
            <person name="Ohji S."/>
            <person name="Ichikawa N."/>
        </authorList>
    </citation>
    <scope>NUCLEOTIDE SEQUENCE [LARGE SCALE GENOMIC DNA]</scope>
    <source>
        <strain evidence="1 2">NBRC 106333</strain>
    </source>
</reference>
<evidence type="ECO:0000313" key="1">
    <source>
        <dbReference type="EMBL" id="GEM45319.1"/>
    </source>
</evidence>
<gene>
    <name evidence="1" type="ORF">DC3_09540</name>
</gene>
<comment type="caution">
    <text evidence="1">The sequence shown here is derived from an EMBL/GenBank/DDBJ whole genome shotgun (WGS) entry which is preliminary data.</text>
</comment>
<organism evidence="1 2">
    <name type="scientific">Deinococcus cellulosilyticus (strain DSM 18568 / NBRC 106333 / KACC 11606 / 5516J-15)</name>
    <dbReference type="NCBI Taxonomy" id="1223518"/>
    <lineage>
        <taxon>Bacteria</taxon>
        <taxon>Thermotogati</taxon>
        <taxon>Deinococcota</taxon>
        <taxon>Deinococci</taxon>
        <taxon>Deinococcales</taxon>
        <taxon>Deinococcaceae</taxon>
        <taxon>Deinococcus</taxon>
    </lineage>
</organism>
<name>A0A511MXN1_DEIC1</name>
<keyword evidence="2" id="KW-1185">Reference proteome</keyword>
<dbReference type="AlphaFoldDB" id="A0A511MXN1"/>
<evidence type="ECO:0000313" key="2">
    <source>
        <dbReference type="Proteomes" id="UP000321306"/>
    </source>
</evidence>
<dbReference type="Proteomes" id="UP000321306">
    <property type="component" value="Unassembled WGS sequence"/>
</dbReference>